<name>A0AAN7CWE1_9PEZI</name>
<keyword evidence="1" id="KW-0539">Nucleus</keyword>
<comment type="caution">
    <text evidence="3">The sequence shown here is derived from an EMBL/GenBank/DDBJ whole genome shotgun (WGS) entry which is preliminary data.</text>
</comment>
<keyword evidence="4" id="KW-1185">Reference proteome</keyword>
<dbReference type="PROSITE" id="PS00463">
    <property type="entry name" value="ZN2_CY6_FUNGAL_1"/>
    <property type="match status" value="1"/>
</dbReference>
<dbReference type="Gene3D" id="4.10.240.10">
    <property type="entry name" value="Zn(2)-C6 fungal-type DNA-binding domain"/>
    <property type="match status" value="1"/>
</dbReference>
<reference evidence="3" key="2">
    <citation type="submission" date="2023-05" db="EMBL/GenBank/DDBJ databases">
        <authorList>
            <consortium name="Lawrence Berkeley National Laboratory"/>
            <person name="Steindorff A."/>
            <person name="Hensen N."/>
            <person name="Bonometti L."/>
            <person name="Westerberg I."/>
            <person name="Brannstrom I.O."/>
            <person name="Guillou S."/>
            <person name="Cros-Aarteil S."/>
            <person name="Calhoun S."/>
            <person name="Haridas S."/>
            <person name="Kuo A."/>
            <person name="Mondo S."/>
            <person name="Pangilinan J."/>
            <person name="Riley R."/>
            <person name="Labutti K."/>
            <person name="Andreopoulos B."/>
            <person name="Lipzen A."/>
            <person name="Chen C."/>
            <person name="Yanf M."/>
            <person name="Daum C."/>
            <person name="Ng V."/>
            <person name="Clum A."/>
            <person name="Ohm R."/>
            <person name="Martin F."/>
            <person name="Silar P."/>
            <person name="Natvig D."/>
            <person name="Lalanne C."/>
            <person name="Gautier V."/>
            <person name="Ament-Velasquez S.L."/>
            <person name="Kruys A."/>
            <person name="Hutchinson M.I."/>
            <person name="Powell A.J."/>
            <person name="Barry K."/>
            <person name="Miller A.N."/>
            <person name="Grigoriev I.V."/>
            <person name="Debuchy R."/>
            <person name="Gladieux P."/>
            <person name="Thoren M.H."/>
            <person name="Johannesson H."/>
        </authorList>
    </citation>
    <scope>NUCLEOTIDE SEQUENCE</scope>
    <source>
        <strain evidence="3">CBS 359.72</strain>
    </source>
</reference>
<gene>
    <name evidence="3" type="ORF">C7999DRAFT_30175</name>
</gene>
<dbReference type="InterPro" id="IPR036864">
    <property type="entry name" value="Zn2-C6_fun-type_DNA-bd_sf"/>
</dbReference>
<reference evidence="3" key="1">
    <citation type="journal article" date="2023" name="Mol. Phylogenet. Evol.">
        <title>Genome-scale phylogeny and comparative genomics of the fungal order Sordariales.</title>
        <authorList>
            <person name="Hensen N."/>
            <person name="Bonometti L."/>
            <person name="Westerberg I."/>
            <person name="Brannstrom I.O."/>
            <person name="Guillou S."/>
            <person name="Cros-Aarteil S."/>
            <person name="Calhoun S."/>
            <person name="Haridas S."/>
            <person name="Kuo A."/>
            <person name="Mondo S."/>
            <person name="Pangilinan J."/>
            <person name="Riley R."/>
            <person name="LaButti K."/>
            <person name="Andreopoulos B."/>
            <person name="Lipzen A."/>
            <person name="Chen C."/>
            <person name="Yan M."/>
            <person name="Daum C."/>
            <person name="Ng V."/>
            <person name="Clum A."/>
            <person name="Steindorff A."/>
            <person name="Ohm R.A."/>
            <person name="Martin F."/>
            <person name="Silar P."/>
            <person name="Natvig D.O."/>
            <person name="Lalanne C."/>
            <person name="Gautier V."/>
            <person name="Ament-Velasquez S.L."/>
            <person name="Kruys A."/>
            <person name="Hutchinson M.I."/>
            <person name="Powell A.J."/>
            <person name="Barry K."/>
            <person name="Miller A.N."/>
            <person name="Grigoriev I.V."/>
            <person name="Debuchy R."/>
            <person name="Gladieux P."/>
            <person name="Hiltunen Thoren M."/>
            <person name="Johannesson H."/>
        </authorList>
    </citation>
    <scope>NUCLEOTIDE SEQUENCE</scope>
    <source>
        <strain evidence="3">CBS 359.72</strain>
    </source>
</reference>
<accession>A0AAN7CWE1</accession>
<evidence type="ECO:0000259" key="2">
    <source>
        <dbReference type="PROSITE" id="PS00463"/>
    </source>
</evidence>
<sequence>MTAGITIATSFNYVPEVREVPGVPNHHPIKKACDPCSRNKVMCRGHNGRSQPCNKCKVSPGVECFFTRSKKSSRKENNAAALAIPSPNASCRVIAPGPAAAPLPTLANAANTFPDPTGIDFAPVGVPAPDFSVNLDSWASEYPPASAASAPLIPAQQQQPLCAAHRGLFTEPLELAVLASDPDKSQTTETVRALLHRYKGAIRSLVAVLSCKKCSSRREVVWAAAEMVLGLGSGFADAVPRLLRDVWLEPTENTFVLVRQSQRGAEQLATFGDRVGCLLAPHDLAKTIEIGLRMDDVRRAAVLLRQRSRRNRKNLRKFSHRLFKGVVCE</sequence>
<protein>
    <recommendedName>
        <fullName evidence="2">Zn(2)-C6 fungal-type domain-containing protein</fullName>
    </recommendedName>
</protein>
<dbReference type="EMBL" id="MU857625">
    <property type="protein sequence ID" value="KAK4249291.1"/>
    <property type="molecule type" value="Genomic_DNA"/>
</dbReference>
<proteinExistence type="predicted"/>
<dbReference type="AlphaFoldDB" id="A0AAN7CWE1"/>
<evidence type="ECO:0000256" key="1">
    <source>
        <dbReference type="ARBA" id="ARBA00023242"/>
    </source>
</evidence>
<dbReference type="GO" id="GO:0008270">
    <property type="term" value="F:zinc ion binding"/>
    <property type="evidence" value="ECO:0007669"/>
    <property type="project" value="InterPro"/>
</dbReference>
<evidence type="ECO:0000313" key="3">
    <source>
        <dbReference type="EMBL" id="KAK4249291.1"/>
    </source>
</evidence>
<organism evidence="3 4">
    <name type="scientific">Corynascus novoguineensis</name>
    <dbReference type="NCBI Taxonomy" id="1126955"/>
    <lineage>
        <taxon>Eukaryota</taxon>
        <taxon>Fungi</taxon>
        <taxon>Dikarya</taxon>
        <taxon>Ascomycota</taxon>
        <taxon>Pezizomycotina</taxon>
        <taxon>Sordariomycetes</taxon>
        <taxon>Sordariomycetidae</taxon>
        <taxon>Sordariales</taxon>
        <taxon>Chaetomiaceae</taxon>
        <taxon>Corynascus</taxon>
    </lineage>
</organism>
<dbReference type="GO" id="GO:0000981">
    <property type="term" value="F:DNA-binding transcription factor activity, RNA polymerase II-specific"/>
    <property type="evidence" value="ECO:0007669"/>
    <property type="project" value="InterPro"/>
</dbReference>
<dbReference type="InterPro" id="IPR001138">
    <property type="entry name" value="Zn2Cys6_DnaBD"/>
</dbReference>
<dbReference type="Proteomes" id="UP001303647">
    <property type="component" value="Unassembled WGS sequence"/>
</dbReference>
<feature type="domain" description="Zn(2)-C6 fungal-type" evidence="2">
    <location>
        <begin position="32"/>
        <end position="64"/>
    </location>
</feature>
<evidence type="ECO:0000313" key="4">
    <source>
        <dbReference type="Proteomes" id="UP001303647"/>
    </source>
</evidence>